<reference evidence="2 3" key="1">
    <citation type="journal article" date="2008" name="Nature">
        <title>The genome of Laccaria bicolor provides insights into mycorrhizal symbiosis.</title>
        <authorList>
            <person name="Martin F."/>
            <person name="Aerts A."/>
            <person name="Ahren D."/>
            <person name="Brun A."/>
            <person name="Danchin E.G.J."/>
            <person name="Duchaussoy F."/>
            <person name="Gibon J."/>
            <person name="Kohler A."/>
            <person name="Lindquist E."/>
            <person name="Pereda V."/>
            <person name="Salamov A."/>
            <person name="Shapiro H.J."/>
            <person name="Wuyts J."/>
            <person name="Blaudez D."/>
            <person name="Buee M."/>
            <person name="Brokstein P."/>
            <person name="Canbaeck B."/>
            <person name="Cohen D."/>
            <person name="Courty P.E."/>
            <person name="Coutinho P.M."/>
            <person name="Delaruelle C."/>
            <person name="Detter J.C."/>
            <person name="Deveau A."/>
            <person name="DiFazio S."/>
            <person name="Duplessis S."/>
            <person name="Fraissinet-Tachet L."/>
            <person name="Lucic E."/>
            <person name="Frey-Klett P."/>
            <person name="Fourrey C."/>
            <person name="Feussner I."/>
            <person name="Gay G."/>
            <person name="Grimwood J."/>
            <person name="Hoegger P.J."/>
            <person name="Jain P."/>
            <person name="Kilaru S."/>
            <person name="Labbe J."/>
            <person name="Lin Y.C."/>
            <person name="Legue V."/>
            <person name="Le Tacon F."/>
            <person name="Marmeisse R."/>
            <person name="Melayah D."/>
            <person name="Montanini B."/>
            <person name="Muratet M."/>
            <person name="Nehls U."/>
            <person name="Niculita-Hirzel H."/>
            <person name="Oudot-Le Secq M.P."/>
            <person name="Peter M."/>
            <person name="Quesneville H."/>
            <person name="Rajashekar B."/>
            <person name="Reich M."/>
            <person name="Rouhier N."/>
            <person name="Schmutz J."/>
            <person name="Yin T."/>
            <person name="Chalot M."/>
            <person name="Henrissat B."/>
            <person name="Kuees U."/>
            <person name="Lucas S."/>
            <person name="Van de Peer Y."/>
            <person name="Podila G.K."/>
            <person name="Polle A."/>
            <person name="Pukkila P.J."/>
            <person name="Richardson P.M."/>
            <person name="Rouze P."/>
            <person name="Sanders I.R."/>
            <person name="Stajich J.E."/>
            <person name="Tunlid A."/>
            <person name="Tuskan G."/>
            <person name="Grigoriev I.V."/>
        </authorList>
    </citation>
    <scope>NUCLEOTIDE SEQUENCE [LARGE SCALE GENOMIC DNA]</scope>
    <source>
        <strain evidence="3">S238N-H82 / ATCC MYA-4686</strain>
    </source>
</reference>
<dbReference type="InterPro" id="IPR036322">
    <property type="entry name" value="WD40_repeat_dom_sf"/>
</dbReference>
<evidence type="ECO:0000313" key="2">
    <source>
        <dbReference type="EMBL" id="EDR14525.1"/>
    </source>
</evidence>
<dbReference type="AlphaFoldDB" id="B0CTN8"/>
<name>B0CTN8_LACBS</name>
<dbReference type="GeneID" id="6071082"/>
<dbReference type="Gene3D" id="2.130.10.10">
    <property type="entry name" value="YVTN repeat-like/Quinoprotein amine dehydrogenase"/>
    <property type="match status" value="1"/>
</dbReference>
<keyword evidence="3" id="KW-1185">Reference proteome</keyword>
<dbReference type="PROSITE" id="PS50181">
    <property type="entry name" value="FBOX"/>
    <property type="match status" value="1"/>
</dbReference>
<dbReference type="InterPro" id="IPR001810">
    <property type="entry name" value="F-box_dom"/>
</dbReference>
<feature type="domain" description="F-box" evidence="1">
    <location>
        <begin position="44"/>
        <end position="90"/>
    </location>
</feature>
<dbReference type="Gene3D" id="1.20.1280.50">
    <property type="match status" value="1"/>
</dbReference>
<organism evidence="3">
    <name type="scientific">Laccaria bicolor (strain S238N-H82 / ATCC MYA-4686)</name>
    <name type="common">Bicoloured deceiver</name>
    <name type="synonym">Laccaria laccata var. bicolor</name>
    <dbReference type="NCBI Taxonomy" id="486041"/>
    <lineage>
        <taxon>Eukaryota</taxon>
        <taxon>Fungi</taxon>
        <taxon>Dikarya</taxon>
        <taxon>Basidiomycota</taxon>
        <taxon>Agaricomycotina</taxon>
        <taxon>Agaricomycetes</taxon>
        <taxon>Agaricomycetidae</taxon>
        <taxon>Agaricales</taxon>
        <taxon>Agaricineae</taxon>
        <taxon>Hydnangiaceae</taxon>
        <taxon>Laccaria</taxon>
    </lineage>
</organism>
<accession>B0CTN8</accession>
<evidence type="ECO:0000259" key="1">
    <source>
        <dbReference type="PROSITE" id="PS50181"/>
    </source>
</evidence>
<dbReference type="Proteomes" id="UP000001194">
    <property type="component" value="Unassembled WGS sequence"/>
</dbReference>
<dbReference type="SMART" id="SM00256">
    <property type="entry name" value="FBOX"/>
    <property type="match status" value="1"/>
</dbReference>
<proteinExistence type="predicted"/>
<dbReference type="STRING" id="486041.B0CTN8"/>
<dbReference type="SUPFAM" id="SSF81383">
    <property type="entry name" value="F-box domain"/>
    <property type="match status" value="1"/>
</dbReference>
<dbReference type="InParanoid" id="B0CTN8"/>
<dbReference type="InterPro" id="IPR015943">
    <property type="entry name" value="WD40/YVTN_repeat-like_dom_sf"/>
</dbReference>
<dbReference type="EMBL" id="DS547092">
    <property type="protein sequence ID" value="EDR14525.1"/>
    <property type="molecule type" value="Genomic_DNA"/>
</dbReference>
<dbReference type="KEGG" id="lbc:LACBIDRAFT_321650"/>
<protein>
    <submittedName>
        <fullName evidence="2">Predicted protein</fullName>
    </submittedName>
</protein>
<evidence type="ECO:0000313" key="3">
    <source>
        <dbReference type="Proteomes" id="UP000001194"/>
    </source>
</evidence>
<dbReference type="RefSeq" id="XP_001875084.1">
    <property type="nucleotide sequence ID" value="XM_001875049.1"/>
</dbReference>
<dbReference type="HOGENOM" id="CLU_034755_0_0_1"/>
<dbReference type="InterPro" id="IPR036047">
    <property type="entry name" value="F-box-like_dom_sf"/>
</dbReference>
<dbReference type="Pfam" id="PF12937">
    <property type="entry name" value="F-box-like"/>
    <property type="match status" value="1"/>
</dbReference>
<gene>
    <name evidence="2" type="ORF">LACBIDRAFT_321650</name>
</gene>
<sequence length="529" mass="59694">MNPGDQWHDDTSASPRESPYLRARIPRILLPNCEVQRPKEPTMFMTTVELPVDILLAIFGYLTPNDILIVRQTCKKLFEITHLRSLWHRLMQSHVLEENIPVPGLGQRPLESLTAGEIERHTFQALRFRQNWISESPMPTTEVSLSTVPNSRIVSLQFLSNSGCQWLISLTMVTPLTGPRLFLLQCWDLQTPSPTCVALRELRQIGSMAATNNPSGSAVLAVQCPQHSIQILSISPNPSNPVNGFVTLASFRDDISTPHLFTGSTLLTGDVNSRFRLWKIENPQTKIELQNPDHHQAERVLAALLDERFVVVVRSTTLEVYELPRVTPETMQERVLHPIVQHRWPWRIDTVVISAQAVWPRTQLRLPAPINILIRFGSLFPWPINLLHHYELRPNTFYVQSNSISEENLPFQFPPILRQTFGSPVRLFAPTDLVLGSCGSAMWIDSHTEDYFGHSNCGQRLAGKYSSGLMAKDHEDEEATLSDQLASTAATSVYRVHEADSWVRLALDECEGRVAIGHVHGEISILGYA</sequence>
<dbReference type="SUPFAM" id="SSF50978">
    <property type="entry name" value="WD40 repeat-like"/>
    <property type="match status" value="1"/>
</dbReference>
<dbReference type="OrthoDB" id="3193353at2759"/>